<dbReference type="PANTHER" id="PTHR47939">
    <property type="entry name" value="MEMBRANE-ASSOCIATED SALT-INDUCIBLE PROTEIN-LIKE"/>
    <property type="match status" value="1"/>
</dbReference>
<feature type="repeat" description="PPR" evidence="3">
    <location>
        <begin position="323"/>
        <end position="357"/>
    </location>
</feature>
<proteinExistence type="inferred from homology"/>
<sequence>MGGFPSSAFRATPVLRNRPLQAYTPTNNYRRQIPFDSIQRTSKQRPFNNTESPLRGNPSPLTTPLKAPTLIHLPSRLSLANHKRFIFGFRMSTLYSQRNNRFEGFLAATFIEKRDYSVYYLAVGVDLVWQSTVCKYLGKLRFWVLIPPPDCTMLLGVVDEALRLMKQMEGSGYFPNVFTYTILIDGFLNAKRADEAFTVLQTMKEKNVVPNAATMRSLVHGVFCCMTPDKAFELLLEFVEKKQRVSQLVCDNILYYLSNNSMASEAVMFLSKIGKKGYVPDSSIFKPGFSTYLTLIEALYKAGKMEIGNQYMDRIINDGLISSVYSYNMVIDCLCKGKLMDRASEIFRDLHYKGISPNVVTYNTLISGYCRNGNMEKAQELLEMLLDCRFKPDIFTFNSLIDGLCQAHKHEDAFDIFTFNSLIDGLCQAHKHEDAFGCFTEMIEWDVTPDATTYNILIRSFCAIGDLLSSDRVQKVEKLFDSMLRLGIQPDNYTYAALIKSLCKLGRHDEAREMFLSMKITNQVFELLCETLGTFLPLLSPIEKTKLQEILMGIRTVGFTFSIYDGDSIAELAVSGSCEDAVLVNRGYSYSSR</sequence>
<dbReference type="InterPro" id="IPR011990">
    <property type="entry name" value="TPR-like_helical_dom_sf"/>
</dbReference>
<feature type="repeat" description="PPR" evidence="3">
    <location>
        <begin position="450"/>
        <end position="490"/>
    </location>
</feature>
<keyword evidence="2" id="KW-0677">Repeat</keyword>
<comment type="similarity">
    <text evidence="1">Belongs to the PPR family. P subfamily.</text>
</comment>
<evidence type="ECO:0000313" key="6">
    <source>
        <dbReference type="Proteomes" id="UP001642487"/>
    </source>
</evidence>
<organism evidence="5 6">
    <name type="scientific">Citrullus colocynthis</name>
    <name type="common">colocynth</name>
    <dbReference type="NCBI Taxonomy" id="252529"/>
    <lineage>
        <taxon>Eukaryota</taxon>
        <taxon>Viridiplantae</taxon>
        <taxon>Streptophyta</taxon>
        <taxon>Embryophyta</taxon>
        <taxon>Tracheophyta</taxon>
        <taxon>Spermatophyta</taxon>
        <taxon>Magnoliopsida</taxon>
        <taxon>eudicotyledons</taxon>
        <taxon>Gunneridae</taxon>
        <taxon>Pentapetalae</taxon>
        <taxon>rosids</taxon>
        <taxon>fabids</taxon>
        <taxon>Cucurbitales</taxon>
        <taxon>Cucurbitaceae</taxon>
        <taxon>Benincaseae</taxon>
        <taxon>Citrullus</taxon>
    </lineage>
</organism>
<dbReference type="Gene3D" id="1.25.40.10">
    <property type="entry name" value="Tetratricopeptide repeat domain"/>
    <property type="match status" value="4"/>
</dbReference>
<dbReference type="NCBIfam" id="TIGR00756">
    <property type="entry name" value="PPR"/>
    <property type="match status" value="7"/>
</dbReference>
<feature type="repeat" description="PPR" evidence="3">
    <location>
        <begin position="176"/>
        <end position="210"/>
    </location>
</feature>
<evidence type="ECO:0000256" key="3">
    <source>
        <dbReference type="PROSITE-ProRule" id="PRU00708"/>
    </source>
</evidence>
<reference evidence="5 6" key="1">
    <citation type="submission" date="2024-03" db="EMBL/GenBank/DDBJ databases">
        <authorList>
            <person name="Gkanogiannis A."/>
            <person name="Becerra Lopez-Lavalle L."/>
        </authorList>
    </citation>
    <scope>NUCLEOTIDE SEQUENCE [LARGE SCALE GENOMIC DNA]</scope>
</reference>
<dbReference type="PANTHER" id="PTHR47939:SF13">
    <property type="entry name" value="OS03G0201400 PROTEIN"/>
    <property type="match status" value="1"/>
</dbReference>
<feature type="region of interest" description="Disordered" evidence="4">
    <location>
        <begin position="40"/>
        <end position="61"/>
    </location>
</feature>
<name>A0ABP0YDK5_9ROSI</name>
<feature type="repeat" description="PPR" evidence="3">
    <location>
        <begin position="358"/>
        <end position="392"/>
    </location>
</feature>
<dbReference type="Pfam" id="PF13041">
    <property type="entry name" value="PPR_2"/>
    <property type="match status" value="4"/>
</dbReference>
<evidence type="ECO:0008006" key="7">
    <source>
        <dbReference type="Google" id="ProtNLM"/>
    </source>
</evidence>
<protein>
    <recommendedName>
        <fullName evidence="7">Pentatricopeptide repeat-containing protein</fullName>
    </recommendedName>
</protein>
<feature type="compositionally biased region" description="Polar residues" evidence="4">
    <location>
        <begin position="40"/>
        <end position="52"/>
    </location>
</feature>
<evidence type="ECO:0000256" key="4">
    <source>
        <dbReference type="SAM" id="MobiDB-lite"/>
    </source>
</evidence>
<keyword evidence="6" id="KW-1185">Reference proteome</keyword>
<dbReference type="Pfam" id="PF01535">
    <property type="entry name" value="PPR"/>
    <property type="match status" value="2"/>
</dbReference>
<dbReference type="Proteomes" id="UP001642487">
    <property type="component" value="Chromosome 3"/>
</dbReference>
<dbReference type="PROSITE" id="PS51375">
    <property type="entry name" value="PPR"/>
    <property type="match status" value="6"/>
</dbReference>
<dbReference type="InterPro" id="IPR050667">
    <property type="entry name" value="PPR-containing_protein"/>
</dbReference>
<feature type="repeat" description="PPR" evidence="3">
    <location>
        <begin position="415"/>
        <end position="449"/>
    </location>
</feature>
<dbReference type="EMBL" id="OZ021737">
    <property type="protein sequence ID" value="CAK9318481.1"/>
    <property type="molecule type" value="Genomic_DNA"/>
</dbReference>
<evidence type="ECO:0000313" key="5">
    <source>
        <dbReference type="EMBL" id="CAK9318481.1"/>
    </source>
</evidence>
<evidence type="ECO:0000256" key="1">
    <source>
        <dbReference type="ARBA" id="ARBA00007626"/>
    </source>
</evidence>
<accession>A0ABP0YDK5</accession>
<gene>
    <name evidence="5" type="ORF">CITCOLO1_LOCUS10449</name>
</gene>
<dbReference type="InterPro" id="IPR002885">
    <property type="entry name" value="PPR_rpt"/>
</dbReference>
<feature type="repeat" description="PPR" evidence="3">
    <location>
        <begin position="491"/>
        <end position="525"/>
    </location>
</feature>
<evidence type="ECO:0000256" key="2">
    <source>
        <dbReference type="ARBA" id="ARBA00022737"/>
    </source>
</evidence>